<evidence type="ECO:0000256" key="11">
    <source>
        <dbReference type="ARBA" id="ARBA00023203"/>
    </source>
</evidence>
<evidence type="ECO:0000313" key="17">
    <source>
        <dbReference type="Ensembl" id="ENSLACP00000023077.1"/>
    </source>
</evidence>
<dbReference type="GO" id="GO:0030864">
    <property type="term" value="C:cortical actin cytoskeleton"/>
    <property type="evidence" value="ECO:0007669"/>
    <property type="project" value="TreeGrafter"/>
</dbReference>
<accession>M3XK21</accession>
<dbReference type="GO" id="GO:0098974">
    <property type="term" value="P:postsynaptic actin cytoskeleton organization"/>
    <property type="evidence" value="ECO:0007669"/>
    <property type="project" value="TreeGrafter"/>
</dbReference>
<dbReference type="EMBL" id="AFYH01205890">
    <property type="status" value="NOT_ANNOTATED_CDS"/>
    <property type="molecule type" value="Genomic_DNA"/>
</dbReference>
<evidence type="ECO:0000256" key="15">
    <source>
        <dbReference type="SAM" id="MobiDB-lite"/>
    </source>
</evidence>
<reference evidence="17" key="2">
    <citation type="submission" date="2025-08" db="UniProtKB">
        <authorList>
            <consortium name="Ensembl"/>
        </authorList>
    </citation>
    <scope>IDENTIFICATION</scope>
</reference>
<dbReference type="GO" id="GO:0014069">
    <property type="term" value="C:postsynaptic density"/>
    <property type="evidence" value="ECO:0007669"/>
    <property type="project" value="TreeGrafter"/>
</dbReference>
<keyword evidence="6" id="KW-0963">Cytoplasm</keyword>
<dbReference type="PANTHER" id="PTHR10829">
    <property type="entry name" value="CORTACTIN AND DREBRIN"/>
    <property type="match status" value="1"/>
</dbReference>
<feature type="region of interest" description="Disordered" evidence="15">
    <location>
        <begin position="198"/>
        <end position="220"/>
    </location>
</feature>
<dbReference type="CDD" id="cd11281">
    <property type="entry name" value="ADF_drebrin_like"/>
    <property type="match status" value="1"/>
</dbReference>
<gene>
    <name evidence="17" type="primary">LOC102347127</name>
</gene>
<feature type="region of interest" description="Disordered" evidence="15">
    <location>
        <begin position="677"/>
        <end position="698"/>
    </location>
</feature>
<dbReference type="GO" id="GO:0061003">
    <property type="term" value="P:positive regulation of dendritic spine morphogenesis"/>
    <property type="evidence" value="ECO:0007669"/>
    <property type="project" value="TreeGrafter"/>
</dbReference>
<feature type="domain" description="ADF-H" evidence="16">
    <location>
        <begin position="3"/>
        <end position="133"/>
    </location>
</feature>
<dbReference type="Gene3D" id="3.40.20.10">
    <property type="entry name" value="Severin"/>
    <property type="match status" value="1"/>
</dbReference>
<evidence type="ECO:0000256" key="1">
    <source>
        <dbReference type="ARBA" id="ARBA00004279"/>
    </source>
</evidence>
<dbReference type="GO" id="GO:0030425">
    <property type="term" value="C:dendrite"/>
    <property type="evidence" value="ECO:0007669"/>
    <property type="project" value="UniProtKB-SubCell"/>
</dbReference>
<dbReference type="InParanoid" id="M3XK21"/>
<dbReference type="GO" id="GO:0045773">
    <property type="term" value="P:positive regulation of axon extension"/>
    <property type="evidence" value="ECO:0007669"/>
    <property type="project" value="TreeGrafter"/>
</dbReference>
<sequence length="892" mass="95232">MTSINLDKYSLSLLTAKEDILNTKSSTNWALFSYEKSNDLKLTDSGAGGVEELAQRFNSRSVMYGFCRVKDPKTGLPRFVLISWVGEEVDEFRRKVCAGHVPALKTFFKESHVFINAHNRKDVTPDSISQIILKISPSLGTMRIPPRVSDTKATVGTNYRKTNAAMEMRRLNRDSFWAQAEKEEEQRKAEERRRMAEERKRYERERMEQEKKEAEERERRIKEKEDMIEEQRKTQARMEAEERRKEKAKWEAAVLVSQRSMNPREIFRQHERTQSYRSISPTSPLSPKMGKPQRPFLRYQRSLTESSFIFGKPGSPTSPNSFFRSSSVSSSGSNSASLSSPVTSHFRAVSPTSPPSTGSPSPSLPLNAVFPPLASPPNVVSVPLASPPNAMPVPLASPPNAAATQIASPPSAVSAPLASPPNAVSAPLASPPNAVTSPPPVVPTGPARSLNIMSTSLTSRPDTVSSAPASLLNVLSTSPASIPSELSTPSAGILNELSTPPASIPSELSTPPASIPSELSTSPASIPSELSTPPASIPSELSTPPASILSELSTPSAGILSELSISPANSTDKVSMSSCSPNNTNAEPLALQPDTGTVSYTSPMNAVTVSPAEEELISCASPYSDLRSGDVKEETFVLVSPPTTKSIIVTIPPNSTSAPPDSYPDAELVTSVNPYEEETESGHIISPPKEDLGSSSPSQLTINSVTHADPPKAEFTYQPNGGSTPIASQPIMSPEVTGSPSAMGPEAIETHYGTAFDSTASLSDPGYESPASSPETEDTSVTELLNPSPDHLSHCPSSHSAFPMTVNLSQEFTSEDVAVDIGLLQEESTGSECPILVSESQLSSKSWKGFFGGVGTFGGSSSPGQGCPTPHTAILLSWGPSWVVGGPNKPRP</sequence>
<feature type="region of interest" description="Disordered" evidence="15">
    <location>
        <begin position="399"/>
        <end position="447"/>
    </location>
</feature>
<evidence type="ECO:0000256" key="3">
    <source>
        <dbReference type="ARBA" id="ARBA00004544"/>
    </source>
</evidence>
<feature type="compositionally biased region" description="Polar residues" evidence="15">
    <location>
        <begin position="275"/>
        <end position="285"/>
    </location>
</feature>
<dbReference type="GO" id="GO:0048812">
    <property type="term" value="P:neuron projection morphogenesis"/>
    <property type="evidence" value="ECO:0007669"/>
    <property type="project" value="TreeGrafter"/>
</dbReference>
<keyword evidence="8" id="KW-0524">Neurogenesis</keyword>
<dbReference type="EMBL" id="AFYH01205887">
    <property type="status" value="NOT_ANNOTATED_CDS"/>
    <property type="molecule type" value="Genomic_DNA"/>
</dbReference>
<evidence type="ECO:0000256" key="14">
    <source>
        <dbReference type="ARBA" id="ARBA00076970"/>
    </source>
</evidence>
<dbReference type="GO" id="GO:0070161">
    <property type="term" value="C:anchoring junction"/>
    <property type="evidence" value="ECO:0007669"/>
    <property type="project" value="UniProtKB-SubCell"/>
</dbReference>
<dbReference type="GO" id="GO:0030833">
    <property type="term" value="P:regulation of actin filament polymerization"/>
    <property type="evidence" value="ECO:0007669"/>
    <property type="project" value="TreeGrafter"/>
</dbReference>
<organism evidence="17 18">
    <name type="scientific">Latimeria chalumnae</name>
    <name type="common">Coelacanth</name>
    <dbReference type="NCBI Taxonomy" id="7897"/>
    <lineage>
        <taxon>Eukaryota</taxon>
        <taxon>Metazoa</taxon>
        <taxon>Chordata</taxon>
        <taxon>Craniata</taxon>
        <taxon>Vertebrata</taxon>
        <taxon>Euteleostomi</taxon>
        <taxon>Coelacanthiformes</taxon>
        <taxon>Coelacanthidae</taxon>
        <taxon>Latimeria</taxon>
    </lineage>
</organism>
<dbReference type="InterPro" id="IPR002108">
    <property type="entry name" value="ADF-H"/>
</dbReference>
<evidence type="ECO:0000313" key="18">
    <source>
        <dbReference type="Proteomes" id="UP000008672"/>
    </source>
</evidence>
<dbReference type="PANTHER" id="PTHR10829:SF9">
    <property type="entry name" value="ADF-H DOMAIN-CONTAINING PROTEIN"/>
    <property type="match status" value="1"/>
</dbReference>
<dbReference type="GO" id="GO:0030027">
    <property type="term" value="C:lamellipodium"/>
    <property type="evidence" value="ECO:0007669"/>
    <property type="project" value="TreeGrafter"/>
</dbReference>
<evidence type="ECO:0000256" key="10">
    <source>
        <dbReference type="ARBA" id="ARBA00022990"/>
    </source>
</evidence>
<dbReference type="PROSITE" id="PS51263">
    <property type="entry name" value="ADF_H"/>
    <property type="match status" value="1"/>
</dbReference>
<feature type="compositionally biased region" description="Low complexity" evidence="15">
    <location>
        <begin position="315"/>
        <end position="340"/>
    </location>
</feature>
<feature type="region of interest" description="Disordered" evidence="15">
    <location>
        <begin position="308"/>
        <end position="363"/>
    </location>
</feature>
<feature type="compositionally biased region" description="Basic and acidic residues" evidence="15">
    <location>
        <begin position="265"/>
        <end position="274"/>
    </location>
</feature>
<feature type="compositionally biased region" description="Low complexity" evidence="15">
    <location>
        <begin position="407"/>
        <end position="436"/>
    </location>
</feature>
<evidence type="ECO:0000256" key="5">
    <source>
        <dbReference type="ARBA" id="ARBA00022473"/>
    </source>
</evidence>
<dbReference type="EMBL" id="AFYH01205893">
    <property type="status" value="NOT_ANNOTATED_CDS"/>
    <property type="molecule type" value="Genomic_DNA"/>
</dbReference>
<feature type="region of interest" description="Disordered" evidence="15">
    <location>
        <begin position="491"/>
        <end position="549"/>
    </location>
</feature>
<dbReference type="eggNOG" id="KOG3655">
    <property type="taxonomic scope" value="Eukaryota"/>
</dbReference>
<dbReference type="HOGENOM" id="CLU_323887_0_0_1"/>
<dbReference type="FunFam" id="3.40.20.10:FF:000032">
    <property type="entry name" value="Drebrin 1"/>
    <property type="match status" value="1"/>
</dbReference>
<reference evidence="17" key="3">
    <citation type="submission" date="2025-09" db="UniProtKB">
        <authorList>
            <consortium name="Ensembl"/>
        </authorList>
    </citation>
    <scope>IDENTIFICATION</scope>
</reference>
<dbReference type="SMART" id="SM00102">
    <property type="entry name" value="ADF"/>
    <property type="match status" value="1"/>
</dbReference>
<evidence type="ECO:0000256" key="9">
    <source>
        <dbReference type="ARBA" id="ARBA00022949"/>
    </source>
</evidence>
<dbReference type="STRING" id="7897.ENSLACP00000023077"/>
<dbReference type="GO" id="GO:0051015">
    <property type="term" value="F:actin filament binding"/>
    <property type="evidence" value="ECO:0007669"/>
    <property type="project" value="TreeGrafter"/>
</dbReference>
<keyword evidence="18" id="KW-1185">Reference proteome</keyword>
<dbReference type="GO" id="GO:0030426">
    <property type="term" value="C:growth cone"/>
    <property type="evidence" value="ECO:0007669"/>
    <property type="project" value="UniProtKB-SubCell"/>
</dbReference>
<reference evidence="18" key="1">
    <citation type="submission" date="2011-08" db="EMBL/GenBank/DDBJ databases">
        <title>The draft genome of Latimeria chalumnae.</title>
        <authorList>
            <person name="Di Palma F."/>
            <person name="Alfoldi J."/>
            <person name="Johnson J."/>
            <person name="Berlin A."/>
            <person name="Gnerre S."/>
            <person name="Jaffe D."/>
            <person name="MacCallum I."/>
            <person name="Young S."/>
            <person name="Walker B.J."/>
            <person name="Lander E."/>
            <person name="Lindblad-Toh K."/>
        </authorList>
    </citation>
    <scope>NUCLEOTIDE SEQUENCE [LARGE SCALE GENOMIC DNA]</scope>
    <source>
        <strain evidence="18">Wild caught</strain>
    </source>
</reference>
<feature type="region of interest" description="Disordered" evidence="15">
    <location>
        <begin position="262"/>
        <end position="293"/>
    </location>
</feature>
<dbReference type="EMBL" id="AFYH01205885">
    <property type="status" value="NOT_ANNOTATED_CDS"/>
    <property type="molecule type" value="Genomic_DNA"/>
</dbReference>
<dbReference type="OMA" id="NTHIRQD"/>
<dbReference type="EMBL" id="AFYH01205886">
    <property type="status" value="NOT_ANNOTATED_CDS"/>
    <property type="molecule type" value="Genomic_DNA"/>
</dbReference>
<evidence type="ECO:0000256" key="4">
    <source>
        <dbReference type="ARBA" id="ARBA00004624"/>
    </source>
</evidence>
<dbReference type="EMBL" id="AFYH01205892">
    <property type="status" value="NOT_ANNOTATED_CDS"/>
    <property type="molecule type" value="Genomic_DNA"/>
</dbReference>
<evidence type="ECO:0000256" key="8">
    <source>
        <dbReference type="ARBA" id="ARBA00022902"/>
    </source>
</evidence>
<dbReference type="Bgee" id="ENSLACG00000022534">
    <property type="expression patterns" value="Expressed in pectoral fin and 5 other cell types or tissues"/>
</dbReference>
<keyword evidence="11" id="KW-0009">Actin-binding</keyword>
<dbReference type="SUPFAM" id="SSF55753">
    <property type="entry name" value="Actin depolymerizing proteins"/>
    <property type="match status" value="1"/>
</dbReference>
<keyword evidence="5" id="KW-0217">Developmental protein</keyword>
<evidence type="ECO:0000256" key="13">
    <source>
        <dbReference type="ARBA" id="ARBA00073040"/>
    </source>
</evidence>
<dbReference type="EMBL" id="AFYH01205891">
    <property type="status" value="NOT_ANNOTATED_CDS"/>
    <property type="molecule type" value="Genomic_DNA"/>
</dbReference>
<dbReference type="Proteomes" id="UP000008672">
    <property type="component" value="Unassembled WGS sequence"/>
</dbReference>
<evidence type="ECO:0000256" key="12">
    <source>
        <dbReference type="ARBA" id="ARBA00023273"/>
    </source>
</evidence>
<dbReference type="Pfam" id="PF00241">
    <property type="entry name" value="Cofilin_ADF"/>
    <property type="match status" value="1"/>
</dbReference>
<dbReference type="EMBL" id="AFYH01205888">
    <property type="status" value="NOT_ANNOTATED_CDS"/>
    <property type="molecule type" value="Genomic_DNA"/>
</dbReference>
<dbReference type="AlphaFoldDB" id="M3XK21"/>
<dbReference type="EMBL" id="AFYH01205884">
    <property type="status" value="NOT_ANNOTATED_CDS"/>
    <property type="molecule type" value="Genomic_DNA"/>
</dbReference>
<name>M3XK21_LATCH</name>
<evidence type="ECO:0000256" key="6">
    <source>
        <dbReference type="ARBA" id="ARBA00022490"/>
    </source>
</evidence>
<dbReference type="GeneTree" id="ENSGT00940000166263"/>
<keyword evidence="12" id="KW-0966">Cell projection</keyword>
<comment type="subcellular location">
    <subcellularLocation>
        <location evidence="2">Cell junction</location>
    </subcellularLocation>
    <subcellularLocation>
        <location evidence="1">Cell projection</location>
        <location evidence="1">Dendrite</location>
    </subcellularLocation>
    <subcellularLocation>
        <location evidence="4">Cell projection</location>
        <location evidence="4">Growth cone</location>
    </subcellularLocation>
    <subcellularLocation>
        <location evidence="3">Cytoplasm</location>
        <location evidence="3">Cell cortex</location>
    </subcellularLocation>
</comment>
<dbReference type="Ensembl" id="ENSLACT00000026513.1">
    <property type="protein sequence ID" value="ENSLACP00000023077.1"/>
    <property type="gene ID" value="ENSLACG00000022534.1"/>
</dbReference>
<dbReference type="InterPro" id="IPR029006">
    <property type="entry name" value="ADF-H/Gelsolin-like_dom_sf"/>
</dbReference>
<evidence type="ECO:0000259" key="16">
    <source>
        <dbReference type="PROSITE" id="PS51263"/>
    </source>
</evidence>
<dbReference type="EMBL" id="AFYH01205889">
    <property type="status" value="NOT_ANNOTATED_CDS"/>
    <property type="molecule type" value="Genomic_DNA"/>
</dbReference>
<keyword evidence="10" id="KW-0007">Acetylation</keyword>
<protein>
    <recommendedName>
        <fullName evidence="13">Drebrin</fullName>
    </recommendedName>
    <alternativeName>
        <fullName evidence="14">Developmentally-regulated brain protein</fullName>
    </alternativeName>
</protein>
<proteinExistence type="predicted"/>
<evidence type="ECO:0000256" key="2">
    <source>
        <dbReference type="ARBA" id="ARBA00004282"/>
    </source>
</evidence>
<keyword evidence="7" id="KW-0221">Differentiation</keyword>
<evidence type="ECO:0000256" key="7">
    <source>
        <dbReference type="ARBA" id="ARBA00022782"/>
    </source>
</evidence>
<dbReference type="GO" id="GO:0005884">
    <property type="term" value="C:actin filament"/>
    <property type="evidence" value="ECO:0007669"/>
    <property type="project" value="TreeGrafter"/>
</dbReference>
<keyword evidence="9" id="KW-0965">Cell junction</keyword>
<dbReference type="GO" id="GO:0045211">
    <property type="term" value="C:postsynaptic membrane"/>
    <property type="evidence" value="ECO:0007669"/>
    <property type="project" value="TreeGrafter"/>
</dbReference>
<feature type="region of interest" description="Disordered" evidence="15">
    <location>
        <begin position="757"/>
        <end position="798"/>
    </location>
</feature>